<accession>A0A8X6L6B7</accession>
<dbReference type="OrthoDB" id="10070352at2759"/>
<feature type="compositionally biased region" description="Basic and acidic residues" evidence="1">
    <location>
        <begin position="60"/>
        <end position="75"/>
    </location>
</feature>
<evidence type="ECO:0000256" key="1">
    <source>
        <dbReference type="SAM" id="MobiDB-lite"/>
    </source>
</evidence>
<dbReference type="Proteomes" id="UP000887116">
    <property type="component" value="Unassembled WGS sequence"/>
</dbReference>
<comment type="caution">
    <text evidence="2">The sequence shown here is derived from an EMBL/GenBank/DDBJ whole genome shotgun (WGS) entry which is preliminary data.</text>
</comment>
<sequence length="75" mass="8112">MLCGPSYLDATCYVNCNPRFIETGGEELRRQCQAGSLSGAEHLSKGNAGVPRPARPGRKPGLEQRGKSRLDLVLQ</sequence>
<dbReference type="EMBL" id="BMAO01024700">
    <property type="protein sequence ID" value="GFQ97101.1"/>
    <property type="molecule type" value="Genomic_DNA"/>
</dbReference>
<keyword evidence="3" id="KW-1185">Reference proteome</keyword>
<dbReference type="AlphaFoldDB" id="A0A8X6L6B7"/>
<gene>
    <name evidence="2" type="ORF">TNCT_191061</name>
</gene>
<evidence type="ECO:0000313" key="2">
    <source>
        <dbReference type="EMBL" id="GFQ97101.1"/>
    </source>
</evidence>
<evidence type="ECO:0000313" key="3">
    <source>
        <dbReference type="Proteomes" id="UP000887116"/>
    </source>
</evidence>
<organism evidence="2 3">
    <name type="scientific">Trichonephila clavata</name>
    <name type="common">Joro spider</name>
    <name type="synonym">Nephila clavata</name>
    <dbReference type="NCBI Taxonomy" id="2740835"/>
    <lineage>
        <taxon>Eukaryota</taxon>
        <taxon>Metazoa</taxon>
        <taxon>Ecdysozoa</taxon>
        <taxon>Arthropoda</taxon>
        <taxon>Chelicerata</taxon>
        <taxon>Arachnida</taxon>
        <taxon>Araneae</taxon>
        <taxon>Araneomorphae</taxon>
        <taxon>Entelegynae</taxon>
        <taxon>Araneoidea</taxon>
        <taxon>Nephilidae</taxon>
        <taxon>Trichonephila</taxon>
    </lineage>
</organism>
<protein>
    <submittedName>
        <fullName evidence="2">Uncharacterized protein</fullName>
    </submittedName>
</protein>
<reference evidence="2" key="1">
    <citation type="submission" date="2020-07" db="EMBL/GenBank/DDBJ databases">
        <title>Multicomponent nature underlies the extraordinary mechanical properties of spider dragline silk.</title>
        <authorList>
            <person name="Kono N."/>
            <person name="Nakamura H."/>
            <person name="Mori M."/>
            <person name="Yoshida Y."/>
            <person name="Ohtoshi R."/>
            <person name="Malay A.D."/>
            <person name="Moran D.A.P."/>
            <person name="Tomita M."/>
            <person name="Numata K."/>
            <person name="Arakawa K."/>
        </authorList>
    </citation>
    <scope>NUCLEOTIDE SEQUENCE</scope>
</reference>
<feature type="region of interest" description="Disordered" evidence="1">
    <location>
        <begin position="36"/>
        <end position="75"/>
    </location>
</feature>
<proteinExistence type="predicted"/>
<name>A0A8X6L6B7_TRICU</name>